<feature type="compositionally biased region" description="Acidic residues" evidence="1">
    <location>
        <begin position="170"/>
        <end position="188"/>
    </location>
</feature>
<feature type="region of interest" description="Disordered" evidence="1">
    <location>
        <begin position="1"/>
        <end position="77"/>
    </location>
</feature>
<dbReference type="Proteomes" id="UP000179627">
    <property type="component" value="Unassembled WGS sequence"/>
</dbReference>
<comment type="caution">
    <text evidence="2">The sequence shown here is derived from an EMBL/GenBank/DDBJ whole genome shotgun (WGS) entry which is preliminary data.</text>
</comment>
<proteinExistence type="predicted"/>
<gene>
    <name evidence="2" type="ORF">CC117_07960</name>
</gene>
<organism evidence="2 3">
    <name type="scientific">Parafrankia colletiae</name>
    <dbReference type="NCBI Taxonomy" id="573497"/>
    <lineage>
        <taxon>Bacteria</taxon>
        <taxon>Bacillati</taxon>
        <taxon>Actinomycetota</taxon>
        <taxon>Actinomycetes</taxon>
        <taxon>Frankiales</taxon>
        <taxon>Frankiaceae</taxon>
        <taxon>Parafrankia</taxon>
    </lineage>
</organism>
<dbReference type="EMBL" id="MBLM01000163">
    <property type="protein sequence ID" value="OHV29292.1"/>
    <property type="molecule type" value="Genomic_DNA"/>
</dbReference>
<accession>A0A1S1Q869</accession>
<dbReference type="AlphaFoldDB" id="A0A1S1Q869"/>
<evidence type="ECO:0000313" key="2">
    <source>
        <dbReference type="EMBL" id="OHV29292.1"/>
    </source>
</evidence>
<sequence length="321" mass="34741">MAGLPPRASWDDEGADTIDNASVPSAELDTTAPNAPTTPTAPRQPSPARWSPTVRPGSPLRRGIDPATWPVGFSPTGEALPETLTDVLLRGSHAIRSSKRAEALRLERAAAIADHVEAQILDFLTFCATEDLVPPVIVRTNGRRPDRAWESDLAAGLPGRSHGLAATEEAGLDQEDGQEHDQDEDQDADDRAPGDDGPAGAQDATRRPPTAHPRVPRTGTPSGHRRRLRRERLQAWPLLYWRCESFPAPGRSLHLFVEPGGRTFEGRDDPAPLTVLGREVRVWQVDAPAIVAGMAEVDARRCALHLVHGMAHMLWQAGVGL</sequence>
<dbReference type="OrthoDB" id="3207598at2"/>
<feature type="region of interest" description="Disordered" evidence="1">
    <location>
        <begin position="170"/>
        <end position="228"/>
    </location>
</feature>
<keyword evidence="3" id="KW-1185">Reference proteome</keyword>
<evidence type="ECO:0000313" key="3">
    <source>
        <dbReference type="Proteomes" id="UP000179627"/>
    </source>
</evidence>
<reference evidence="3" key="1">
    <citation type="submission" date="2016-07" db="EMBL/GenBank/DDBJ databases">
        <title>Sequence Frankia sp. strain CcI1.17.</title>
        <authorList>
            <person name="Ghodhbane-Gtari F."/>
            <person name="Swanson E."/>
            <person name="Gueddou A."/>
            <person name="Morris K."/>
            <person name="Hezbri K."/>
            <person name="Ktari A."/>
            <person name="Nouioui I."/>
            <person name="Abebe-Akele F."/>
            <person name="Simpson S."/>
            <person name="Thomas K."/>
            <person name="Gtari M."/>
            <person name="Tisa L.S."/>
            <person name="Hurst S."/>
        </authorList>
    </citation>
    <scope>NUCLEOTIDE SEQUENCE [LARGE SCALE GENOMIC DNA]</scope>
    <source>
        <strain evidence="3">Cc1.17</strain>
    </source>
</reference>
<protein>
    <submittedName>
        <fullName evidence="2">Uncharacterized protein</fullName>
    </submittedName>
</protein>
<name>A0A1S1Q869_9ACTN</name>
<feature type="compositionally biased region" description="Low complexity" evidence="1">
    <location>
        <begin position="30"/>
        <end position="48"/>
    </location>
</feature>
<evidence type="ECO:0000256" key="1">
    <source>
        <dbReference type="SAM" id="MobiDB-lite"/>
    </source>
</evidence>
<dbReference type="RefSeq" id="WP_071090835.1">
    <property type="nucleotide sequence ID" value="NZ_MBLM01000163.1"/>
</dbReference>